<dbReference type="EMBL" id="CM056809">
    <property type="protein sequence ID" value="KAJ8647145.1"/>
    <property type="molecule type" value="Genomic_DNA"/>
</dbReference>
<evidence type="ECO:0000313" key="1">
    <source>
        <dbReference type="EMBL" id="KAJ8647145.1"/>
    </source>
</evidence>
<proteinExistence type="predicted"/>
<comment type="caution">
    <text evidence="1">The sequence shown here is derived from an EMBL/GenBank/DDBJ whole genome shotgun (WGS) entry which is preliminary data.</text>
</comment>
<dbReference type="Proteomes" id="UP001234297">
    <property type="component" value="Chromosome 1"/>
</dbReference>
<keyword evidence="2" id="KW-1185">Reference proteome</keyword>
<organism evidence="1 2">
    <name type="scientific">Persea americana</name>
    <name type="common">Avocado</name>
    <dbReference type="NCBI Taxonomy" id="3435"/>
    <lineage>
        <taxon>Eukaryota</taxon>
        <taxon>Viridiplantae</taxon>
        <taxon>Streptophyta</taxon>
        <taxon>Embryophyta</taxon>
        <taxon>Tracheophyta</taxon>
        <taxon>Spermatophyta</taxon>
        <taxon>Magnoliopsida</taxon>
        <taxon>Magnoliidae</taxon>
        <taxon>Laurales</taxon>
        <taxon>Lauraceae</taxon>
        <taxon>Persea</taxon>
    </lineage>
</organism>
<sequence>MAEGSISSHNVREYQGRITKFMLLSCIVASSCGLMFGYELGISGGVTSMNVFLEKFFPSMYRKKQVASSNPNNYCKFDSQLLIFSLLHFILPDQLHLC</sequence>
<protein>
    <submittedName>
        <fullName evidence="1">Uncharacterized protein</fullName>
    </submittedName>
</protein>
<gene>
    <name evidence="1" type="ORF">MRB53_000168</name>
</gene>
<reference evidence="1 2" key="1">
    <citation type="journal article" date="2022" name="Hortic Res">
        <title>A haplotype resolved chromosomal level avocado genome allows analysis of novel avocado genes.</title>
        <authorList>
            <person name="Nath O."/>
            <person name="Fletcher S.J."/>
            <person name="Hayward A."/>
            <person name="Shaw L.M."/>
            <person name="Masouleh A.K."/>
            <person name="Furtado A."/>
            <person name="Henry R.J."/>
            <person name="Mitter N."/>
        </authorList>
    </citation>
    <scope>NUCLEOTIDE SEQUENCE [LARGE SCALE GENOMIC DNA]</scope>
    <source>
        <strain evidence="2">cv. Hass</strain>
    </source>
</reference>
<accession>A0ACC2MND8</accession>
<evidence type="ECO:0000313" key="2">
    <source>
        <dbReference type="Proteomes" id="UP001234297"/>
    </source>
</evidence>
<name>A0ACC2MND8_PERAE</name>